<accession>A0A926FEI7</accession>
<reference evidence="6" key="1">
    <citation type="submission" date="2020-08" db="EMBL/GenBank/DDBJ databases">
        <title>Genome public.</title>
        <authorList>
            <person name="Liu C."/>
            <person name="Sun Q."/>
        </authorList>
    </citation>
    <scope>NUCLEOTIDE SEQUENCE</scope>
    <source>
        <strain evidence="6">NSJ-50</strain>
    </source>
</reference>
<feature type="signal peptide" evidence="4">
    <location>
        <begin position="1"/>
        <end position="32"/>
    </location>
</feature>
<organism evidence="6 7">
    <name type="scientific">Qingrenia yutianensis</name>
    <dbReference type="NCBI Taxonomy" id="2763676"/>
    <lineage>
        <taxon>Bacteria</taxon>
        <taxon>Bacillati</taxon>
        <taxon>Bacillota</taxon>
        <taxon>Clostridia</taxon>
        <taxon>Eubacteriales</taxon>
        <taxon>Oscillospiraceae</taxon>
        <taxon>Qingrenia</taxon>
    </lineage>
</organism>
<dbReference type="RefSeq" id="WP_262432373.1">
    <property type="nucleotide sequence ID" value="NZ_JACRTE010000012.1"/>
</dbReference>
<dbReference type="InterPro" id="IPR038765">
    <property type="entry name" value="Papain-like_cys_pep_sf"/>
</dbReference>
<evidence type="ECO:0000256" key="2">
    <source>
        <dbReference type="ARBA" id="ARBA00022737"/>
    </source>
</evidence>
<dbReference type="InterPro" id="IPR002931">
    <property type="entry name" value="Transglutaminase-like"/>
</dbReference>
<dbReference type="PANTHER" id="PTHR46333">
    <property type="entry name" value="CYTOKINESIS PROTEIN 3"/>
    <property type="match status" value="1"/>
</dbReference>
<dbReference type="InterPro" id="IPR013378">
    <property type="entry name" value="InlB-like_B-rpt"/>
</dbReference>
<name>A0A926FEI7_9FIRM</name>
<dbReference type="Proteomes" id="UP000647416">
    <property type="component" value="Unassembled WGS sequence"/>
</dbReference>
<dbReference type="Gene3D" id="2.60.40.4270">
    <property type="entry name" value="Listeria-Bacteroides repeat domain"/>
    <property type="match status" value="1"/>
</dbReference>
<proteinExistence type="predicted"/>
<dbReference type="SUPFAM" id="SSF54001">
    <property type="entry name" value="Cysteine proteinases"/>
    <property type="match status" value="1"/>
</dbReference>
<feature type="domain" description="SLH" evidence="5">
    <location>
        <begin position="274"/>
        <end position="337"/>
    </location>
</feature>
<evidence type="ECO:0000313" key="7">
    <source>
        <dbReference type="Proteomes" id="UP000647416"/>
    </source>
</evidence>
<feature type="chain" id="PRO_5036689040" evidence="4">
    <location>
        <begin position="33"/>
        <end position="953"/>
    </location>
</feature>
<dbReference type="SMART" id="SM00460">
    <property type="entry name" value="TGc"/>
    <property type="match status" value="1"/>
</dbReference>
<dbReference type="GO" id="GO:0030313">
    <property type="term" value="C:cell envelope"/>
    <property type="evidence" value="ECO:0007669"/>
    <property type="project" value="UniProtKB-SubCell"/>
</dbReference>
<evidence type="ECO:0000256" key="1">
    <source>
        <dbReference type="ARBA" id="ARBA00004196"/>
    </source>
</evidence>
<dbReference type="GO" id="GO:0005737">
    <property type="term" value="C:cytoplasm"/>
    <property type="evidence" value="ECO:0007669"/>
    <property type="project" value="TreeGrafter"/>
</dbReference>
<dbReference type="PANTHER" id="PTHR46333:SF2">
    <property type="entry name" value="CYTOKINESIS PROTEIN 3"/>
    <property type="match status" value="1"/>
</dbReference>
<keyword evidence="2" id="KW-0677">Repeat</keyword>
<keyword evidence="4" id="KW-0732">Signal</keyword>
<dbReference type="Pfam" id="PF01841">
    <property type="entry name" value="Transglut_core"/>
    <property type="match status" value="1"/>
</dbReference>
<dbReference type="Pfam" id="PF00395">
    <property type="entry name" value="SLH"/>
    <property type="match status" value="2"/>
</dbReference>
<comment type="caution">
    <text evidence="6">The sequence shown here is derived from an EMBL/GenBank/DDBJ whole genome shotgun (WGS) entry which is preliminary data.</text>
</comment>
<dbReference type="AlphaFoldDB" id="A0A926FEI7"/>
<protein>
    <submittedName>
        <fullName evidence="6">S-layer homology domain-containing protein</fullName>
    </submittedName>
</protein>
<dbReference type="NCBIfam" id="TIGR02543">
    <property type="entry name" value="List_Bact_rpt"/>
    <property type="match status" value="1"/>
</dbReference>
<feature type="compositionally biased region" description="Low complexity" evidence="3">
    <location>
        <begin position="343"/>
        <end position="353"/>
    </location>
</feature>
<evidence type="ECO:0000256" key="3">
    <source>
        <dbReference type="SAM" id="MobiDB-lite"/>
    </source>
</evidence>
<dbReference type="EMBL" id="JACRTE010000012">
    <property type="protein sequence ID" value="MBC8597004.1"/>
    <property type="molecule type" value="Genomic_DNA"/>
</dbReference>
<dbReference type="PROSITE" id="PS51272">
    <property type="entry name" value="SLH"/>
    <property type="match status" value="2"/>
</dbReference>
<dbReference type="Pfam" id="PF09479">
    <property type="entry name" value="Flg_new"/>
    <property type="match status" value="1"/>
</dbReference>
<sequence>MEAQVEAKLKKLLCGILTVCMLASLIPLSVFASSEVTAIDLTLAKPKAGEAPSYTATVTDGSGLEVISVKWSPSDDVFIEGKTYTVTIDVGIKEGFDGTFAKADKISATMNGYKIHRVKNNGANVTVKFGWNLSADKPVTAPTAPSVTNTAVKAVSTKSGFSDVADSAYYANAVKWAVDKKITSGTSATTFSPDDTCTRAQILTFLWRAVGSPKSNSPVPFGDVNSEDYFADASSWAKGKDMVSGSNFEPDTPCTRAFTVIYLWKNAGSPKTEISDKFSDVNANADYAQAVAWAVNNGVTSGTSATTFSPVDTCTRGQIVTFLNRALSVFDVTKDDNTIKTPENNNQENNNQENKTDVPVINPTETDKTTETGKTDEKTDTSKNDKNTKTDETTKDNTTKNDNTKTDDSSLEEVKQNTQNKAKYDTAKYETAVKKALREALGDNLGSDLTQLQKALLLHDWLLLNCQYDETVSKEYVHSEYGAMVNGWAVCSGYARAYSDLLSRVGIEAEYVYGYVGKASMETAHAWNRVTIDGKKYHVDVTFDDPVPDVKGRTMHTYFLVSDAKLKDHIGYNLHCTDTKYDDNQILHKYHAPLIWDERINKFYYVDGTAVKTTSDLSEPITSSSAKDGVNPTSAIMTDDGKFLCFAKPNNSTSEYPMYLYCIETGEYYNYTVKGVKNIIFDRLVQNGNNIEPSRDYYKNGAHYMTKADASIPIPTSTKKRSVVFDPNYSGVKTASLEYLNDYWTNGGGSLDELTRKGYTFGGWYTAKDGGEKIESLDDINGSSVTLYAHWWSGWTITKEPTASETGKAVRELDGYPSVKEEVTIPELSDTSVWKKTQSISATTSRDGFERYTSEYGDVKVIIPKLEEKFEYGIKYKDGSVCITVIDENTYNVGFEAKENGEVISTGNRRVITNGAGEYRAIYPKNFTPSGTVTATLYDKDMNSICSTEYEVK</sequence>
<evidence type="ECO:0000256" key="4">
    <source>
        <dbReference type="SAM" id="SignalP"/>
    </source>
</evidence>
<dbReference type="Gene3D" id="3.10.620.30">
    <property type="match status" value="1"/>
</dbReference>
<evidence type="ECO:0000259" key="5">
    <source>
        <dbReference type="PROSITE" id="PS51272"/>
    </source>
</evidence>
<feature type="domain" description="SLH" evidence="5">
    <location>
        <begin position="157"/>
        <end position="220"/>
    </location>
</feature>
<dbReference type="InterPro" id="IPR052557">
    <property type="entry name" value="CAP/Cytokinesis_protein"/>
</dbReference>
<feature type="region of interest" description="Disordered" evidence="3">
    <location>
        <begin position="336"/>
        <end position="420"/>
    </location>
</feature>
<keyword evidence="7" id="KW-1185">Reference proteome</keyword>
<gene>
    <name evidence="6" type="ORF">H8706_09010</name>
</gene>
<dbReference type="InterPro" id="IPR001119">
    <property type="entry name" value="SLH_dom"/>
</dbReference>
<feature type="compositionally biased region" description="Basic and acidic residues" evidence="3">
    <location>
        <begin position="365"/>
        <end position="415"/>
    </location>
</feature>
<evidence type="ECO:0000313" key="6">
    <source>
        <dbReference type="EMBL" id="MBC8597004.1"/>
    </source>
</evidence>
<dbReference type="InterPro" id="IPR042229">
    <property type="entry name" value="Listeria/Bacterioides_rpt_sf"/>
</dbReference>
<comment type="subcellular location">
    <subcellularLocation>
        <location evidence="1">Cell envelope</location>
    </subcellularLocation>
</comment>